<keyword evidence="4" id="KW-0520">NAD</keyword>
<dbReference type="Pfam" id="PF25137">
    <property type="entry name" value="ADH_Fe_C"/>
    <property type="match status" value="1"/>
</dbReference>
<dbReference type="SUPFAM" id="SSF56796">
    <property type="entry name" value="Dehydroquinate synthase-like"/>
    <property type="match status" value="1"/>
</dbReference>
<dbReference type="OrthoDB" id="9815791at2"/>
<dbReference type="eggNOG" id="COG1454">
    <property type="taxonomic scope" value="Bacteria"/>
</dbReference>
<evidence type="ECO:0000313" key="12">
    <source>
        <dbReference type="Proteomes" id="UP000002745"/>
    </source>
</evidence>
<evidence type="ECO:0000256" key="1">
    <source>
        <dbReference type="ARBA" id="ARBA00001962"/>
    </source>
</evidence>
<dbReference type="FunFam" id="3.40.50.1970:FF:000003">
    <property type="entry name" value="Alcohol dehydrogenase, iron-containing"/>
    <property type="match status" value="1"/>
</dbReference>
<evidence type="ECO:0000256" key="4">
    <source>
        <dbReference type="ARBA" id="ARBA00023027"/>
    </source>
</evidence>
<comment type="catalytic activity">
    <reaction evidence="6">
        <text>a primary alcohol + NAD(+) = an aldehyde + NADH + H(+)</text>
        <dbReference type="Rhea" id="RHEA:10736"/>
        <dbReference type="ChEBI" id="CHEBI:15378"/>
        <dbReference type="ChEBI" id="CHEBI:15734"/>
        <dbReference type="ChEBI" id="CHEBI:17478"/>
        <dbReference type="ChEBI" id="CHEBI:57540"/>
        <dbReference type="ChEBI" id="CHEBI:57945"/>
        <dbReference type="EC" id="1.1.1.1"/>
    </reaction>
</comment>
<reference evidence="12" key="1">
    <citation type="journal article" date="2011" name="J. Bacteriol.">
        <title>Genome sequences of eight morphologically diverse alphaproteobacteria.</title>
        <authorList>
            <consortium name="US DOE Joint Genome Institute"/>
            <person name="Brown P.J."/>
            <person name="Kysela D.T."/>
            <person name="Buechlein A."/>
            <person name="Hemmerich C."/>
            <person name="Brun Y.V."/>
        </authorList>
    </citation>
    <scope>NUCLEOTIDE SEQUENCE [LARGE SCALE GENOMIC DNA]</scope>
    <source>
        <strain evidence="12">ATCC 49814 / DSM 5838 / IFAM 1418</strain>
    </source>
</reference>
<dbReference type="HOGENOM" id="CLU_007207_0_0_5"/>
<dbReference type="CDD" id="cd08193">
    <property type="entry name" value="HVD"/>
    <property type="match status" value="1"/>
</dbReference>
<protein>
    <recommendedName>
        <fullName evidence="7">Alcohol dehydrogenase 2</fullName>
    </recommendedName>
    <alternativeName>
        <fullName evidence="8">Alcohol dehydrogenase II</fullName>
    </alternativeName>
</protein>
<keyword evidence="12" id="KW-1185">Reference proteome</keyword>
<dbReference type="KEGG" id="hba:Hbal_1486"/>
<dbReference type="InterPro" id="IPR018211">
    <property type="entry name" value="ADH_Fe_CS"/>
</dbReference>
<dbReference type="FunFam" id="1.20.1090.10:FF:000001">
    <property type="entry name" value="Aldehyde-alcohol dehydrogenase"/>
    <property type="match status" value="1"/>
</dbReference>
<dbReference type="PANTHER" id="PTHR11496:SF102">
    <property type="entry name" value="ALCOHOL DEHYDROGENASE 4"/>
    <property type="match status" value="1"/>
</dbReference>
<gene>
    <name evidence="11" type="ordered locus">Hbal_1486</name>
</gene>
<dbReference type="GO" id="GO:0046872">
    <property type="term" value="F:metal ion binding"/>
    <property type="evidence" value="ECO:0007669"/>
    <property type="project" value="InterPro"/>
</dbReference>
<dbReference type="AlphaFoldDB" id="C6XJ80"/>
<comment type="similarity">
    <text evidence="2">Belongs to the iron-containing alcohol dehydrogenase family.</text>
</comment>
<evidence type="ECO:0000256" key="8">
    <source>
        <dbReference type="ARBA" id="ARBA00076680"/>
    </source>
</evidence>
<name>C6XJ80_HIRBI</name>
<evidence type="ECO:0000256" key="7">
    <source>
        <dbReference type="ARBA" id="ARBA00074848"/>
    </source>
</evidence>
<keyword evidence="3" id="KW-0560">Oxidoreductase</keyword>
<dbReference type="STRING" id="582402.Hbal_1486"/>
<dbReference type="PROSITE" id="PS00913">
    <property type="entry name" value="ADH_IRON_1"/>
    <property type="match status" value="1"/>
</dbReference>
<dbReference type="EMBL" id="CP001678">
    <property type="protein sequence ID" value="ACT59175.1"/>
    <property type="molecule type" value="Genomic_DNA"/>
</dbReference>
<evidence type="ECO:0000256" key="3">
    <source>
        <dbReference type="ARBA" id="ARBA00023002"/>
    </source>
</evidence>
<accession>C6XJ80</accession>
<feature type="domain" description="Fe-containing alcohol dehydrogenase-like C-terminal" evidence="10">
    <location>
        <begin position="185"/>
        <end position="373"/>
    </location>
</feature>
<dbReference type="InterPro" id="IPR039697">
    <property type="entry name" value="Alcohol_dehydrogenase_Fe"/>
</dbReference>
<evidence type="ECO:0000256" key="6">
    <source>
        <dbReference type="ARBA" id="ARBA00049243"/>
    </source>
</evidence>
<sequence>MGFTFKTTPQIRFERNGAANIGALVKSRMSRPLFVTDKDILKFGLAETAFTSLKEAGVEFEVFDGVVADPPEAVINEAVEFAKAHNTDGVIGLGGGSSLDTAKLIAVLLKGKQSLHDIFGVDQVEGDRLPLILLPTTAGTGSEVTAISIVTTEDDRKVGIVSDQLYADVAIVDPVLTMTAPRKVTAATGIDAMVHAIEAHTSVRLRNPLSSTLAKQALQLMSANLIKACDTPDDIEAREAMCIGATLAGQAFANAPVGAVHAMAYPLGALFHVPHGVSNALMLSPVLKFNCEKAAEQYAELGPYVGVKADADAFVEKMIDLCKQSGVPLKLRDVGVNHNDLPRMAEDVIANTRLMQNNPREMSYEQALSLYQEVL</sequence>
<dbReference type="PANTHER" id="PTHR11496">
    <property type="entry name" value="ALCOHOL DEHYDROGENASE"/>
    <property type="match status" value="1"/>
</dbReference>
<dbReference type="Proteomes" id="UP000002745">
    <property type="component" value="Chromosome"/>
</dbReference>
<dbReference type="Gene3D" id="1.20.1090.10">
    <property type="entry name" value="Dehydroquinate synthase-like - alpha domain"/>
    <property type="match status" value="1"/>
</dbReference>
<evidence type="ECO:0000256" key="5">
    <source>
        <dbReference type="ARBA" id="ARBA00049164"/>
    </source>
</evidence>
<evidence type="ECO:0000256" key="2">
    <source>
        <dbReference type="ARBA" id="ARBA00007358"/>
    </source>
</evidence>
<evidence type="ECO:0000259" key="10">
    <source>
        <dbReference type="Pfam" id="PF25137"/>
    </source>
</evidence>
<feature type="domain" description="Alcohol dehydrogenase iron-type/glycerol dehydrogenase GldA" evidence="9">
    <location>
        <begin position="9"/>
        <end position="174"/>
    </location>
</feature>
<organism evidence="11 12">
    <name type="scientific">Hirschia baltica (strain ATCC 49814 / DSM 5838 / IFAM 1418)</name>
    <dbReference type="NCBI Taxonomy" id="582402"/>
    <lineage>
        <taxon>Bacteria</taxon>
        <taxon>Pseudomonadati</taxon>
        <taxon>Pseudomonadota</taxon>
        <taxon>Alphaproteobacteria</taxon>
        <taxon>Hyphomonadales</taxon>
        <taxon>Hyphomonadaceae</taxon>
        <taxon>Hirschia</taxon>
    </lineage>
</organism>
<dbReference type="GO" id="GO:0004022">
    <property type="term" value="F:alcohol dehydrogenase (NAD+) activity"/>
    <property type="evidence" value="ECO:0007669"/>
    <property type="project" value="UniProtKB-EC"/>
</dbReference>
<comment type="cofactor">
    <cofactor evidence="1">
        <name>Fe cation</name>
        <dbReference type="ChEBI" id="CHEBI:24875"/>
    </cofactor>
</comment>
<dbReference type="Gene3D" id="3.40.50.1970">
    <property type="match status" value="1"/>
</dbReference>
<proteinExistence type="inferred from homology"/>
<evidence type="ECO:0000259" key="9">
    <source>
        <dbReference type="Pfam" id="PF00465"/>
    </source>
</evidence>
<dbReference type="InterPro" id="IPR001670">
    <property type="entry name" value="ADH_Fe/GldA"/>
</dbReference>
<evidence type="ECO:0000313" key="11">
    <source>
        <dbReference type="EMBL" id="ACT59175.1"/>
    </source>
</evidence>
<dbReference type="Pfam" id="PF00465">
    <property type="entry name" value="Fe-ADH"/>
    <property type="match status" value="1"/>
</dbReference>
<dbReference type="InterPro" id="IPR056798">
    <property type="entry name" value="ADH_Fe_C"/>
</dbReference>
<comment type="catalytic activity">
    <reaction evidence="5">
        <text>a secondary alcohol + NAD(+) = a ketone + NADH + H(+)</text>
        <dbReference type="Rhea" id="RHEA:10740"/>
        <dbReference type="ChEBI" id="CHEBI:15378"/>
        <dbReference type="ChEBI" id="CHEBI:17087"/>
        <dbReference type="ChEBI" id="CHEBI:35681"/>
        <dbReference type="ChEBI" id="CHEBI:57540"/>
        <dbReference type="ChEBI" id="CHEBI:57945"/>
        <dbReference type="EC" id="1.1.1.1"/>
    </reaction>
</comment>